<keyword evidence="5" id="KW-0472">Membrane</keyword>
<dbReference type="SUPFAM" id="SSF144122">
    <property type="entry name" value="Tim10-like"/>
    <property type="match status" value="1"/>
</dbReference>
<comment type="function">
    <text evidence="7">Mitochondrial intermembrane chaperone that participates in the import and insertion of some multi-pass transmembrane proteins into the mitochondrial inner membrane. Also required for the transfer of beta-barrel precursors from the TOM complex to the sorting and assembly machinery (SAM complex) of the outer membrane. Acts as a chaperone-like protein that protects the hydrophobic precursors from aggregation and guide them through the mitochondrial intermembrane space.</text>
</comment>
<dbReference type="AlphaFoldDB" id="A0A060T452"/>
<organism evidence="9">
    <name type="scientific">Blastobotrys adeninivorans</name>
    <name type="common">Yeast</name>
    <name type="synonym">Arxula adeninivorans</name>
    <dbReference type="NCBI Taxonomy" id="409370"/>
    <lineage>
        <taxon>Eukaryota</taxon>
        <taxon>Fungi</taxon>
        <taxon>Dikarya</taxon>
        <taxon>Ascomycota</taxon>
        <taxon>Saccharomycotina</taxon>
        <taxon>Dipodascomycetes</taxon>
        <taxon>Dipodascales</taxon>
        <taxon>Trichomonascaceae</taxon>
        <taxon>Blastobotrys</taxon>
    </lineage>
</organism>
<keyword evidence="6 7" id="KW-1015">Disulfide bond</keyword>
<evidence type="ECO:0000256" key="3">
    <source>
        <dbReference type="ARBA" id="ARBA00022927"/>
    </source>
</evidence>
<keyword evidence="2 7" id="KW-0999">Mitochondrion inner membrane</keyword>
<dbReference type="GO" id="GO:0005743">
    <property type="term" value="C:mitochondrial inner membrane"/>
    <property type="evidence" value="ECO:0007669"/>
    <property type="project" value="UniProtKB-SubCell"/>
</dbReference>
<dbReference type="InterPro" id="IPR004217">
    <property type="entry name" value="Tim10-like"/>
</dbReference>
<dbReference type="Gene3D" id="1.10.287.810">
    <property type="entry name" value="Mitochondrial import inner membrane translocase subunit tim13 like domains"/>
    <property type="match status" value="1"/>
</dbReference>
<comment type="subcellular location">
    <subcellularLocation>
        <location evidence="7">Mitochondrion inner membrane</location>
        <topology evidence="7">Peripheral membrane protein</topology>
        <orientation evidence="7">Intermembrane side</orientation>
    </subcellularLocation>
</comment>
<evidence type="ECO:0000313" key="9">
    <source>
        <dbReference type="EMBL" id="CDP33657.1"/>
    </source>
</evidence>
<evidence type="ECO:0000256" key="6">
    <source>
        <dbReference type="ARBA" id="ARBA00023157"/>
    </source>
</evidence>
<evidence type="ECO:0000256" key="5">
    <source>
        <dbReference type="ARBA" id="ARBA00023136"/>
    </source>
</evidence>
<protein>
    <recommendedName>
        <fullName evidence="7">Mitochondrial import inner membrane translocase subunit</fullName>
    </recommendedName>
</protein>
<comment type="domain">
    <text evidence="7">The twin CX3C motif contains 4 conserved Cys residues that form 2 disulfide bonds in the mitochondrial intermembrane space.</text>
</comment>
<comment type="similarity">
    <text evidence="1 7">Belongs to the small Tim family.</text>
</comment>
<evidence type="ECO:0000256" key="7">
    <source>
        <dbReference type="RuleBase" id="RU367043"/>
    </source>
</evidence>
<sequence>MPDIDPVALQKLDAPTRQEIAQWMEAETSKSKVQSSIHNFTDMCWKKCVTHVASANLDAKEEACMRNCLHRFLDTNISIVKQIQQAQR</sequence>
<dbReference type="InterPro" id="IPR035427">
    <property type="entry name" value="Tim10-like_dom_sf"/>
</dbReference>
<reference evidence="9" key="2">
    <citation type="submission" date="2014-06" db="EMBL/GenBank/DDBJ databases">
        <title>The complete genome of Blastobotrys (Arxula) adeninivorans LS3 - a yeast of biotechnological interest.</title>
        <authorList>
            <person name="Kunze G."/>
            <person name="Gaillardin C."/>
            <person name="Czernicka M."/>
            <person name="Durrens P."/>
            <person name="Martin T."/>
            <person name="Boer E."/>
            <person name="Gabaldon T."/>
            <person name="Cruz J."/>
            <person name="Talla E."/>
            <person name="Marck C."/>
            <person name="Goffeau A."/>
            <person name="Barbe V."/>
            <person name="Baret P."/>
            <person name="Baronian K."/>
            <person name="Beier S."/>
            <person name="Bleykasten C."/>
            <person name="Bode R."/>
            <person name="Casaregola S."/>
            <person name="Despons L."/>
            <person name="Fairhead C."/>
            <person name="Giersberg M."/>
            <person name="Gierski P."/>
            <person name="Hahnel U."/>
            <person name="Hartmann A."/>
            <person name="Jankowska D."/>
            <person name="Jubin C."/>
            <person name="Jung P."/>
            <person name="Lafontaine I."/>
            <person name="Leh-Louis V."/>
            <person name="Lemaire M."/>
            <person name="Marcet-Houben M."/>
            <person name="Mascher M."/>
            <person name="Morel G."/>
            <person name="Richard G.-F."/>
            <person name="Riechen J."/>
            <person name="Sacerdot C."/>
            <person name="Sarkar A."/>
            <person name="Savel G."/>
            <person name="Schacherer J."/>
            <person name="Sherman D."/>
            <person name="Straub M.-L."/>
            <person name="Stein N."/>
            <person name="Thierry A."/>
            <person name="Trautwein-Schult A."/>
            <person name="Westhof E."/>
            <person name="Worch S."/>
            <person name="Dujon B."/>
            <person name="Souciet J.-L."/>
            <person name="Wincker P."/>
            <person name="Scholz U."/>
            <person name="Neuveglise N."/>
        </authorList>
    </citation>
    <scope>NUCLEOTIDE SEQUENCE</scope>
    <source>
        <strain evidence="9">LS3</strain>
    </source>
</reference>
<dbReference type="EMBL" id="HG937691">
    <property type="protein sequence ID" value="CDP33657.1"/>
    <property type="molecule type" value="Genomic_DNA"/>
</dbReference>
<evidence type="ECO:0000256" key="2">
    <source>
        <dbReference type="ARBA" id="ARBA00022792"/>
    </source>
</evidence>
<name>A0A060T452_BLAAD</name>
<keyword evidence="7" id="KW-0143">Chaperone</keyword>
<keyword evidence="4 7" id="KW-0811">Translocation</keyword>
<feature type="domain" description="Tim10-like" evidence="8">
    <location>
        <begin position="24"/>
        <end position="85"/>
    </location>
</feature>
<keyword evidence="7" id="KW-0496">Mitochondrion</keyword>
<evidence type="ECO:0000256" key="1">
    <source>
        <dbReference type="ARBA" id="ARBA00006720"/>
    </source>
</evidence>
<proteinExistence type="inferred from homology"/>
<accession>A0A060T452</accession>
<reference evidence="9" key="1">
    <citation type="submission" date="2014-02" db="EMBL/GenBank/DDBJ databases">
        <authorList>
            <person name="Genoscope - CEA"/>
        </authorList>
    </citation>
    <scope>NUCLEOTIDE SEQUENCE</scope>
    <source>
        <strain evidence="9">LS3</strain>
    </source>
</reference>
<keyword evidence="3 7" id="KW-0653">Protein transport</keyword>
<dbReference type="GO" id="GO:0015031">
    <property type="term" value="P:protein transport"/>
    <property type="evidence" value="ECO:0007669"/>
    <property type="project" value="UniProtKB-KW"/>
</dbReference>
<evidence type="ECO:0000259" key="8">
    <source>
        <dbReference type="Pfam" id="PF02953"/>
    </source>
</evidence>
<evidence type="ECO:0000256" key="4">
    <source>
        <dbReference type="ARBA" id="ARBA00023010"/>
    </source>
</evidence>
<comment type="subunit">
    <text evidence="7">Heterohexamer.</text>
</comment>
<gene>
    <name evidence="9" type="ORF">GNLVRS02_ARAD1A14278g</name>
</gene>
<keyword evidence="7" id="KW-0813">Transport</keyword>
<dbReference type="PhylomeDB" id="A0A060T452"/>
<dbReference type="Pfam" id="PF02953">
    <property type="entry name" value="zf-Tim10_DDP"/>
    <property type="match status" value="1"/>
</dbReference>